<comment type="caution">
    <text evidence="1">The sequence shown here is derived from an EMBL/GenBank/DDBJ whole genome shotgun (WGS) entry which is preliminary data.</text>
</comment>
<dbReference type="AlphaFoldDB" id="M7N4I5"/>
<proteinExistence type="predicted"/>
<keyword evidence="2" id="KW-1185">Reference proteome</keyword>
<reference evidence="1 2" key="1">
    <citation type="journal article" date="2013" name="Genome Announc.">
        <title>Draft Genome Sequence of Cesiribacter andamanensis Strain AMV16T, Isolated from a Soil Sample from a Mud Volcano in the Andaman Islands, India.</title>
        <authorList>
            <person name="Shivaji S."/>
            <person name="Ara S."/>
            <person name="Begum Z."/>
            <person name="Srinivas T.N."/>
            <person name="Singh A."/>
            <person name="Kumar Pinnaka A."/>
        </authorList>
    </citation>
    <scope>NUCLEOTIDE SEQUENCE [LARGE SCALE GENOMIC DNA]</scope>
    <source>
        <strain evidence="1 2">AMV16</strain>
    </source>
</reference>
<dbReference type="RefSeq" id="WP_009196092.1">
    <property type="nucleotide sequence ID" value="NZ_AODQ01000071.1"/>
</dbReference>
<name>M7N4I5_9BACT</name>
<evidence type="ECO:0000313" key="1">
    <source>
        <dbReference type="EMBL" id="EMR02141.1"/>
    </source>
</evidence>
<dbReference type="Proteomes" id="UP000011910">
    <property type="component" value="Unassembled WGS sequence"/>
</dbReference>
<evidence type="ECO:0000313" key="2">
    <source>
        <dbReference type="Proteomes" id="UP000011910"/>
    </source>
</evidence>
<sequence length="121" mass="13584">MKRYLYLLAGLLLMAGCQPKDEFQTSPLRGSWVEVAPHFGHASSISFISADEALVNYWTGDGYEKHPYTYRLDEQGAVVLTSKGYGSQFRGVFNEAGDMGIECFYPCIPEYPPVTLFRKGE</sequence>
<dbReference type="EMBL" id="AODQ01000071">
    <property type="protein sequence ID" value="EMR02141.1"/>
    <property type="molecule type" value="Genomic_DNA"/>
</dbReference>
<gene>
    <name evidence="1" type="ORF">ADICEAN_02703</name>
</gene>
<protein>
    <submittedName>
        <fullName evidence="1">Uncharacterized protein</fullName>
    </submittedName>
</protein>
<dbReference type="PROSITE" id="PS51257">
    <property type="entry name" value="PROKAR_LIPOPROTEIN"/>
    <property type="match status" value="1"/>
</dbReference>
<accession>M7N4I5</accession>
<organism evidence="1 2">
    <name type="scientific">Cesiribacter andamanensis AMV16</name>
    <dbReference type="NCBI Taxonomy" id="1279009"/>
    <lineage>
        <taxon>Bacteria</taxon>
        <taxon>Pseudomonadati</taxon>
        <taxon>Bacteroidota</taxon>
        <taxon>Cytophagia</taxon>
        <taxon>Cytophagales</taxon>
        <taxon>Cesiribacteraceae</taxon>
        <taxon>Cesiribacter</taxon>
    </lineage>
</organism>